<sequence length="231" mass="26462">MYSSVRLCPCLLAYLILTSVAIVLASPCLDLNHPPFDLEGARKALDAFDYKPYDRLDNTANSYWEKFKTLSQDNYNCLASLKRQKHPNLSLSLLGSPASDKPPHQIIRITYAESHYLVGFKPLKSSYRALIAYVNKVHEWHLDECDIAENSRDELRAHLFEWIHQALFDHIETETLPLIGTIPGVESTWESLKSTNRFTETQKVLLGYLSEEENQDVVATSIKLLAMYMRI</sequence>
<keyword evidence="1" id="KW-0732">Signal</keyword>
<dbReference type="EMBL" id="PGCJ01000788">
    <property type="protein sequence ID" value="PLW21049.1"/>
    <property type="molecule type" value="Genomic_DNA"/>
</dbReference>
<gene>
    <name evidence="2" type="ORF">PCANC_07307</name>
</gene>
<reference evidence="2 3" key="1">
    <citation type="submission" date="2017-11" db="EMBL/GenBank/DDBJ databases">
        <title>De novo assembly and phasing of dikaryotic genomes from two isolates of Puccinia coronata f. sp. avenae, the causal agent of oat crown rust.</title>
        <authorList>
            <person name="Miller M.E."/>
            <person name="Zhang Y."/>
            <person name="Omidvar V."/>
            <person name="Sperschneider J."/>
            <person name="Schwessinger B."/>
            <person name="Raley C."/>
            <person name="Palmer J.M."/>
            <person name="Garnica D."/>
            <person name="Upadhyaya N."/>
            <person name="Rathjen J."/>
            <person name="Taylor J.M."/>
            <person name="Park R.F."/>
            <person name="Dodds P.N."/>
            <person name="Hirsch C.D."/>
            <person name="Kianian S.F."/>
            <person name="Figueroa M."/>
        </authorList>
    </citation>
    <scope>NUCLEOTIDE SEQUENCE [LARGE SCALE GENOMIC DNA]</scope>
    <source>
        <strain evidence="2">12NC29</strain>
    </source>
</reference>
<accession>A0A2N5T6B6</accession>
<dbReference type="Proteomes" id="UP000235388">
    <property type="component" value="Unassembled WGS sequence"/>
</dbReference>
<protein>
    <submittedName>
        <fullName evidence="2">Uncharacterized protein</fullName>
    </submittedName>
</protein>
<comment type="caution">
    <text evidence="2">The sequence shown here is derived from an EMBL/GenBank/DDBJ whole genome shotgun (WGS) entry which is preliminary data.</text>
</comment>
<keyword evidence="3" id="KW-1185">Reference proteome</keyword>
<evidence type="ECO:0000256" key="1">
    <source>
        <dbReference type="SAM" id="SignalP"/>
    </source>
</evidence>
<organism evidence="2 3">
    <name type="scientific">Puccinia coronata f. sp. avenae</name>
    <dbReference type="NCBI Taxonomy" id="200324"/>
    <lineage>
        <taxon>Eukaryota</taxon>
        <taxon>Fungi</taxon>
        <taxon>Dikarya</taxon>
        <taxon>Basidiomycota</taxon>
        <taxon>Pucciniomycotina</taxon>
        <taxon>Pucciniomycetes</taxon>
        <taxon>Pucciniales</taxon>
        <taxon>Pucciniaceae</taxon>
        <taxon>Puccinia</taxon>
    </lineage>
</organism>
<name>A0A2N5T6B6_9BASI</name>
<feature type="signal peptide" evidence="1">
    <location>
        <begin position="1"/>
        <end position="25"/>
    </location>
</feature>
<feature type="chain" id="PRO_5014963433" evidence="1">
    <location>
        <begin position="26"/>
        <end position="231"/>
    </location>
</feature>
<evidence type="ECO:0000313" key="2">
    <source>
        <dbReference type="EMBL" id="PLW21049.1"/>
    </source>
</evidence>
<proteinExistence type="predicted"/>
<evidence type="ECO:0000313" key="3">
    <source>
        <dbReference type="Proteomes" id="UP000235388"/>
    </source>
</evidence>
<dbReference type="AlphaFoldDB" id="A0A2N5T6B6"/>